<dbReference type="Gene3D" id="1.10.287.630">
    <property type="entry name" value="Helix hairpin bin"/>
    <property type="match status" value="1"/>
</dbReference>
<evidence type="ECO:0000256" key="15">
    <source>
        <dbReference type="SAM" id="Phobius"/>
    </source>
</evidence>
<feature type="domain" description="Cyclic nucleotide-binding" evidence="16">
    <location>
        <begin position="391"/>
        <end position="459"/>
    </location>
</feature>
<dbReference type="InterPro" id="IPR018490">
    <property type="entry name" value="cNMP-bd_dom_sf"/>
</dbReference>
<keyword evidence="14" id="KW-0407">Ion channel</keyword>
<dbReference type="eggNOG" id="KOG0498">
    <property type="taxonomic scope" value="Eukaryota"/>
</dbReference>
<dbReference type="SMART" id="SM00100">
    <property type="entry name" value="cNMP"/>
    <property type="match status" value="1"/>
</dbReference>
<evidence type="ECO:0000256" key="6">
    <source>
        <dbReference type="ARBA" id="ARBA00022692"/>
    </source>
</evidence>
<dbReference type="GO" id="GO:0030553">
    <property type="term" value="F:cGMP binding"/>
    <property type="evidence" value="ECO:0007669"/>
    <property type="project" value="UniProtKB-KW"/>
</dbReference>
<dbReference type="EMBL" id="GL348713">
    <property type="protein sequence ID" value="EFH70890.1"/>
    <property type="molecule type" value="Genomic_DNA"/>
</dbReference>
<keyword evidence="13" id="KW-1071">Ligand-gated ion channel</keyword>
<evidence type="ECO:0000256" key="8">
    <source>
        <dbReference type="ARBA" id="ARBA00022989"/>
    </source>
</evidence>
<dbReference type="PANTHER" id="PTHR45651:SF33">
    <property type="entry name" value="CYCLIC NUCLEOTIDE-GATED ION CHANNEL 12-RELATED"/>
    <property type="match status" value="1"/>
</dbReference>
<evidence type="ECO:0000256" key="10">
    <source>
        <dbReference type="ARBA" id="ARBA00023065"/>
    </source>
</evidence>
<dbReference type="HOGENOM" id="CLU_013069_3_0_1"/>
<keyword evidence="9" id="KW-0142">cGMP-binding</keyword>
<dbReference type="CDD" id="cd00038">
    <property type="entry name" value="CAP_ED"/>
    <property type="match status" value="1"/>
</dbReference>
<dbReference type="Pfam" id="PF00520">
    <property type="entry name" value="Ion_trans"/>
    <property type="match status" value="1"/>
</dbReference>
<name>D7KAY5_ARALL</name>
<feature type="transmembrane region" description="Helical" evidence="15">
    <location>
        <begin position="96"/>
        <end position="111"/>
    </location>
</feature>
<dbReference type="PANTHER" id="PTHR45651">
    <property type="entry name" value="CYCLIC NUCLEOTIDE-GATED ION CHANNEL 15-RELATED-RELATED"/>
    <property type="match status" value="1"/>
</dbReference>
<keyword evidence="11 15" id="KW-0472">Membrane</keyword>
<keyword evidence="12" id="KW-0114">cAMP</keyword>
<evidence type="ECO:0000256" key="4">
    <source>
        <dbReference type="ARBA" id="ARBA00022535"/>
    </source>
</evidence>
<evidence type="ECO:0000256" key="9">
    <source>
        <dbReference type="ARBA" id="ARBA00022992"/>
    </source>
</evidence>
<evidence type="ECO:0000256" key="11">
    <source>
        <dbReference type="ARBA" id="ARBA00023136"/>
    </source>
</evidence>
<dbReference type="Pfam" id="PF00027">
    <property type="entry name" value="cNMP_binding"/>
    <property type="match status" value="1"/>
</dbReference>
<proteinExistence type="inferred from homology"/>
<evidence type="ECO:0000256" key="1">
    <source>
        <dbReference type="ARBA" id="ARBA00004141"/>
    </source>
</evidence>
<keyword evidence="5" id="KW-0116">cAMP-binding</keyword>
<dbReference type="PROSITE" id="PS50042">
    <property type="entry name" value="CNMP_BINDING_3"/>
    <property type="match status" value="1"/>
</dbReference>
<keyword evidence="8 15" id="KW-1133">Transmembrane helix</keyword>
<dbReference type="STRING" id="81972.D7KAY5"/>
<protein>
    <recommendedName>
        <fullName evidence="16">Cyclic nucleotide-binding domain-containing protein</fullName>
    </recommendedName>
</protein>
<dbReference type="Gene3D" id="1.10.287.70">
    <property type="match status" value="1"/>
</dbReference>
<keyword evidence="7" id="KW-0112">Calmodulin-binding</keyword>
<evidence type="ECO:0000256" key="5">
    <source>
        <dbReference type="ARBA" id="ARBA00022566"/>
    </source>
</evidence>
<feature type="transmembrane region" description="Helical" evidence="15">
    <location>
        <begin position="43"/>
        <end position="65"/>
    </location>
</feature>
<dbReference type="SUPFAM" id="SSF81324">
    <property type="entry name" value="Voltage-gated potassium channels"/>
    <property type="match status" value="1"/>
</dbReference>
<organism evidence="18">
    <name type="scientific">Arabidopsis lyrata subsp. lyrata</name>
    <name type="common">Lyre-leaved rock-cress</name>
    <dbReference type="NCBI Taxonomy" id="81972"/>
    <lineage>
        <taxon>Eukaryota</taxon>
        <taxon>Viridiplantae</taxon>
        <taxon>Streptophyta</taxon>
        <taxon>Embryophyta</taxon>
        <taxon>Tracheophyta</taxon>
        <taxon>Spermatophyta</taxon>
        <taxon>Magnoliopsida</taxon>
        <taxon>eudicotyledons</taxon>
        <taxon>Gunneridae</taxon>
        <taxon>Pentapetalae</taxon>
        <taxon>rosids</taxon>
        <taxon>malvids</taxon>
        <taxon>Brassicales</taxon>
        <taxon>Brassicaceae</taxon>
        <taxon>Camelineae</taxon>
        <taxon>Arabidopsis</taxon>
    </lineage>
</organism>
<dbReference type="GO" id="GO:0016020">
    <property type="term" value="C:membrane"/>
    <property type="evidence" value="ECO:0007669"/>
    <property type="project" value="UniProtKB-SubCell"/>
</dbReference>
<keyword evidence="10" id="KW-0406">Ion transport</keyword>
<dbReference type="SUPFAM" id="SSF51206">
    <property type="entry name" value="cAMP-binding domain-like"/>
    <property type="match status" value="1"/>
</dbReference>
<comment type="subcellular location">
    <subcellularLocation>
        <location evidence="1">Membrane</location>
        <topology evidence="1">Multi-pass membrane protein</topology>
    </subcellularLocation>
</comment>
<keyword evidence="4" id="KW-0140">cGMP</keyword>
<dbReference type="InterPro" id="IPR014710">
    <property type="entry name" value="RmlC-like_jellyroll"/>
</dbReference>
<comment type="similarity">
    <text evidence="2">Belongs to the cyclic nucleotide-gated cation channel (TC 1.A.1.5) family.</text>
</comment>
<evidence type="ECO:0000256" key="14">
    <source>
        <dbReference type="ARBA" id="ARBA00023303"/>
    </source>
</evidence>
<keyword evidence="18" id="KW-1185">Reference proteome</keyword>
<dbReference type="GO" id="GO:0030552">
    <property type="term" value="F:cAMP binding"/>
    <property type="evidence" value="ECO:0007669"/>
    <property type="project" value="UniProtKB-KW"/>
</dbReference>
<accession>D7KAY5</accession>
<gene>
    <name evidence="17" type="ORF">ARALYDRAFT_314895</name>
</gene>
<evidence type="ECO:0000256" key="13">
    <source>
        <dbReference type="ARBA" id="ARBA00023286"/>
    </source>
</evidence>
<dbReference type="AlphaFoldDB" id="D7KAY5"/>
<keyword evidence="6 15" id="KW-0812">Transmembrane</keyword>
<evidence type="ECO:0000313" key="18">
    <source>
        <dbReference type="Proteomes" id="UP000008694"/>
    </source>
</evidence>
<sequence>MKTFENWRKTIMLLCFAAFAIDPLFLFIPVIDSHRFCFTYDKKLGLAACVIRTFMDSFYVIHIIFRSITELIAPRSQVSLRGEIIMHSKATRKKRLIFRFMVDIASILPIPHQKSALLVSKDILKKVIICQYIPRILCIYLLFQEVTKASGTVVETKWIGAALNLFLYMLPSYVFGGFWYFNAIQRENLCWHDVCARTPGCNVMNLYCARGSEDNNRFLNNSCPLIDPGQITNSTVFNFGMYIDALKSGVVESRYFPRKFFYCFWWGLRNLSALGQNLETSNSVEEIVFVIIICILGLLLFALLIGNVQKYLQSTTIKVDEMEERKRDIEKWMSYRNLPDDLKQRIRKYGEYTWKQTRGIKEEALLRSLPIDLRLETKRHLYLNLLKGVPLFEGIDDGWLLSAMCNRVKYVFYSADSYIVKEGDPMEEMLIITKGKLKSTTRSHEIGEELKAGDICGELLFNSSSLPTSTRTIITLTEVEGFTLSPDDVKFVASHFNHLQSVIHKQMSRQGLETEIISSMRHTGNMEGICEKEAF</sequence>
<dbReference type="InterPro" id="IPR000595">
    <property type="entry name" value="cNMP-bd_dom"/>
</dbReference>
<dbReference type="InterPro" id="IPR005821">
    <property type="entry name" value="Ion_trans_dom"/>
</dbReference>
<evidence type="ECO:0000313" key="17">
    <source>
        <dbReference type="EMBL" id="EFH70890.1"/>
    </source>
</evidence>
<evidence type="ECO:0000259" key="16">
    <source>
        <dbReference type="PROSITE" id="PS50042"/>
    </source>
</evidence>
<dbReference type="Gramene" id="fgenesh1_pm.C_scaffold_1003675">
    <property type="protein sequence ID" value="fgenesh1_pm.C_scaffold_1003675"/>
    <property type="gene ID" value="fgenesh1_pm.C_scaffold_1003675"/>
</dbReference>
<keyword evidence="9" id="KW-0547">Nucleotide-binding</keyword>
<dbReference type="GO" id="GO:0005216">
    <property type="term" value="F:monoatomic ion channel activity"/>
    <property type="evidence" value="ECO:0007669"/>
    <property type="project" value="InterPro"/>
</dbReference>
<evidence type="ECO:0000256" key="2">
    <source>
        <dbReference type="ARBA" id="ARBA00010486"/>
    </source>
</evidence>
<dbReference type="Gene3D" id="2.60.120.10">
    <property type="entry name" value="Jelly Rolls"/>
    <property type="match status" value="1"/>
</dbReference>
<reference evidence="18" key="1">
    <citation type="journal article" date="2011" name="Nat. Genet.">
        <title>The Arabidopsis lyrata genome sequence and the basis of rapid genome size change.</title>
        <authorList>
            <person name="Hu T.T."/>
            <person name="Pattyn P."/>
            <person name="Bakker E.G."/>
            <person name="Cao J."/>
            <person name="Cheng J.-F."/>
            <person name="Clark R.M."/>
            <person name="Fahlgren N."/>
            <person name="Fawcett J.A."/>
            <person name="Grimwood J."/>
            <person name="Gundlach H."/>
            <person name="Haberer G."/>
            <person name="Hollister J.D."/>
            <person name="Ossowski S."/>
            <person name="Ottilar R.P."/>
            <person name="Salamov A.A."/>
            <person name="Schneeberger K."/>
            <person name="Spannagl M."/>
            <person name="Wang X."/>
            <person name="Yang L."/>
            <person name="Nasrallah M.E."/>
            <person name="Bergelson J."/>
            <person name="Carrington J.C."/>
            <person name="Gaut B.S."/>
            <person name="Schmutz J."/>
            <person name="Mayer K.F.X."/>
            <person name="Van de Peer Y."/>
            <person name="Grigoriev I.V."/>
            <person name="Nordborg M."/>
            <person name="Weigel D."/>
            <person name="Guo Y.-L."/>
        </authorList>
    </citation>
    <scope>NUCLEOTIDE SEQUENCE [LARGE SCALE GENOMIC DNA]</scope>
    <source>
        <strain evidence="18">cv. MN47</strain>
    </source>
</reference>
<keyword evidence="3" id="KW-0813">Transport</keyword>
<evidence type="ECO:0000256" key="12">
    <source>
        <dbReference type="ARBA" id="ARBA00023149"/>
    </source>
</evidence>
<feature type="transmembrane region" description="Helical" evidence="15">
    <location>
        <begin position="12"/>
        <end position="31"/>
    </location>
</feature>
<evidence type="ECO:0000256" key="3">
    <source>
        <dbReference type="ARBA" id="ARBA00022448"/>
    </source>
</evidence>
<dbReference type="GO" id="GO:0005516">
    <property type="term" value="F:calmodulin binding"/>
    <property type="evidence" value="ECO:0007669"/>
    <property type="project" value="UniProtKB-KW"/>
</dbReference>
<dbReference type="Proteomes" id="UP000008694">
    <property type="component" value="Unassembled WGS sequence"/>
</dbReference>
<evidence type="ECO:0000256" key="7">
    <source>
        <dbReference type="ARBA" id="ARBA00022860"/>
    </source>
</evidence>
<feature type="transmembrane region" description="Helical" evidence="15">
    <location>
        <begin position="163"/>
        <end position="181"/>
    </location>
</feature>
<feature type="transmembrane region" description="Helical" evidence="15">
    <location>
        <begin position="287"/>
        <end position="308"/>
    </location>
</feature>